<feature type="chain" id="PRO_5022733344" description="DUF1570 domain-containing protein" evidence="1">
    <location>
        <begin position="25"/>
        <end position="447"/>
    </location>
</feature>
<organism evidence="2 3">
    <name type="scientific">Pseudobythopirellula maris</name>
    <dbReference type="NCBI Taxonomy" id="2527991"/>
    <lineage>
        <taxon>Bacteria</taxon>
        <taxon>Pseudomonadati</taxon>
        <taxon>Planctomycetota</taxon>
        <taxon>Planctomycetia</taxon>
        <taxon>Pirellulales</taxon>
        <taxon>Lacipirellulaceae</taxon>
        <taxon>Pseudobythopirellula</taxon>
    </lineage>
</organism>
<sequence precursor="true">MPDSVCFRWIVAAALCLATTAAVAQRRAEPALWPQPRGLDARRLERAGLRIVQSERLTLVTDLAPSSAVDTLGALFDAATPLWAERFGVDGKRLDGWRARAYLMGDRARFDALGLTPERDFPDGLNLGAEIWLVDQPSDYYRRHLLLHEGTHAFMATLLGGCGPGWYMEGVAELCGTHRWDAASGELTLGVIPASRQDARMWGRTRLVRDAVEGGRGLPIEAVMRLDNRSAMPAESYAWTWALAKWLDTHPRYRQRFRALHHNVLWSDFNERFRTAYADDWQDLQAEWRQYVHAVGYGYDYEREAIDFRDGSAMGDRPHTTQVAADRGWQSSGVRVEAGRAYRLTAEGRFRVAAEPDGTPWPCEPGGVTLAWRDGRPLGELLAAVDPPTANTATVDSSGGFAAPTPVGLGATLRPGFSGTLYLRVNDGEAGLAENSGELTVRITQQP</sequence>
<keyword evidence="3" id="KW-1185">Reference proteome</keyword>
<keyword evidence="1" id="KW-0732">Signal</keyword>
<dbReference type="RefSeq" id="WP_146398175.1">
    <property type="nucleotide sequence ID" value="NZ_SJPQ01000001.1"/>
</dbReference>
<evidence type="ECO:0000313" key="3">
    <source>
        <dbReference type="Proteomes" id="UP000315440"/>
    </source>
</evidence>
<dbReference type="Gene3D" id="2.60.120.430">
    <property type="entry name" value="Galactose-binding lectin"/>
    <property type="match status" value="1"/>
</dbReference>
<evidence type="ECO:0000256" key="1">
    <source>
        <dbReference type="SAM" id="SignalP"/>
    </source>
</evidence>
<evidence type="ECO:0000313" key="2">
    <source>
        <dbReference type="EMBL" id="TWT90893.1"/>
    </source>
</evidence>
<gene>
    <name evidence="2" type="ORF">Mal64_12910</name>
</gene>
<accession>A0A5C5ZX49</accession>
<evidence type="ECO:0008006" key="4">
    <source>
        <dbReference type="Google" id="ProtNLM"/>
    </source>
</evidence>
<reference evidence="2 3" key="1">
    <citation type="submission" date="2019-02" db="EMBL/GenBank/DDBJ databases">
        <title>Deep-cultivation of Planctomycetes and their phenomic and genomic characterization uncovers novel biology.</title>
        <authorList>
            <person name="Wiegand S."/>
            <person name="Jogler M."/>
            <person name="Boedeker C."/>
            <person name="Pinto D."/>
            <person name="Vollmers J."/>
            <person name="Rivas-Marin E."/>
            <person name="Kohn T."/>
            <person name="Peeters S.H."/>
            <person name="Heuer A."/>
            <person name="Rast P."/>
            <person name="Oberbeckmann S."/>
            <person name="Bunk B."/>
            <person name="Jeske O."/>
            <person name="Meyerdierks A."/>
            <person name="Storesund J.E."/>
            <person name="Kallscheuer N."/>
            <person name="Luecker S."/>
            <person name="Lage O.M."/>
            <person name="Pohl T."/>
            <person name="Merkel B.J."/>
            <person name="Hornburger P."/>
            <person name="Mueller R.-W."/>
            <person name="Bruemmer F."/>
            <person name="Labrenz M."/>
            <person name="Spormann A.M."/>
            <person name="Op Den Camp H."/>
            <person name="Overmann J."/>
            <person name="Amann R."/>
            <person name="Jetten M.S.M."/>
            <person name="Mascher T."/>
            <person name="Medema M.H."/>
            <person name="Devos D.P."/>
            <person name="Kaster A.-K."/>
            <person name="Ovreas L."/>
            <person name="Rohde M."/>
            <person name="Galperin M.Y."/>
            <person name="Jogler C."/>
        </authorList>
    </citation>
    <scope>NUCLEOTIDE SEQUENCE [LARGE SCALE GENOMIC DNA]</scope>
    <source>
        <strain evidence="2 3">Mal64</strain>
    </source>
</reference>
<dbReference type="EMBL" id="SJPQ01000001">
    <property type="protein sequence ID" value="TWT90893.1"/>
    <property type="molecule type" value="Genomic_DNA"/>
</dbReference>
<feature type="signal peptide" evidence="1">
    <location>
        <begin position="1"/>
        <end position="24"/>
    </location>
</feature>
<comment type="caution">
    <text evidence="2">The sequence shown here is derived from an EMBL/GenBank/DDBJ whole genome shotgun (WGS) entry which is preliminary data.</text>
</comment>
<dbReference type="OrthoDB" id="247580at2"/>
<protein>
    <recommendedName>
        <fullName evidence="4">DUF1570 domain-containing protein</fullName>
    </recommendedName>
</protein>
<dbReference type="Proteomes" id="UP000315440">
    <property type="component" value="Unassembled WGS sequence"/>
</dbReference>
<name>A0A5C5ZX49_9BACT</name>
<dbReference type="AlphaFoldDB" id="A0A5C5ZX49"/>
<proteinExistence type="predicted"/>